<feature type="domain" description="AAA+ ATPase" evidence="2">
    <location>
        <begin position="450"/>
        <end position="578"/>
    </location>
</feature>
<dbReference type="EMBL" id="JH930470">
    <property type="protein sequence ID" value="EKM58422.1"/>
    <property type="molecule type" value="Genomic_DNA"/>
</dbReference>
<dbReference type="OrthoDB" id="10042665at2759"/>
<evidence type="ECO:0000256" key="1">
    <source>
        <dbReference type="SAM" id="MobiDB-lite"/>
    </source>
</evidence>
<dbReference type="GeneID" id="18915573"/>
<dbReference type="InterPro" id="IPR054289">
    <property type="entry name" value="DUF7025"/>
</dbReference>
<dbReference type="GO" id="GO:0016887">
    <property type="term" value="F:ATP hydrolysis activity"/>
    <property type="evidence" value="ECO:0007669"/>
    <property type="project" value="InterPro"/>
</dbReference>
<dbReference type="Gene3D" id="3.40.50.300">
    <property type="entry name" value="P-loop containing nucleotide triphosphate hydrolases"/>
    <property type="match status" value="1"/>
</dbReference>
<gene>
    <name evidence="3" type="ORF">PHACADRAFT_252732</name>
</gene>
<dbReference type="PANTHER" id="PTHR46411:SF3">
    <property type="entry name" value="AAA+ ATPASE DOMAIN-CONTAINING PROTEIN"/>
    <property type="match status" value="1"/>
</dbReference>
<protein>
    <recommendedName>
        <fullName evidence="2">AAA+ ATPase domain-containing protein</fullName>
    </recommendedName>
</protein>
<dbReference type="PANTHER" id="PTHR46411">
    <property type="entry name" value="FAMILY ATPASE, PUTATIVE-RELATED"/>
    <property type="match status" value="1"/>
</dbReference>
<organism evidence="3 4">
    <name type="scientific">Phanerochaete carnosa (strain HHB-10118-sp)</name>
    <name type="common">White-rot fungus</name>
    <name type="synonym">Peniophora carnosa</name>
    <dbReference type="NCBI Taxonomy" id="650164"/>
    <lineage>
        <taxon>Eukaryota</taxon>
        <taxon>Fungi</taxon>
        <taxon>Dikarya</taxon>
        <taxon>Basidiomycota</taxon>
        <taxon>Agaricomycotina</taxon>
        <taxon>Agaricomycetes</taxon>
        <taxon>Polyporales</taxon>
        <taxon>Phanerochaetaceae</taxon>
        <taxon>Phanerochaete</taxon>
    </lineage>
</organism>
<sequence>MGKHIGRLIALTASEESSLALLSSLPFTSSLPANPATMNTPPPLSADARPTENGQAAPARQGDPERRTQIARYDMLRTSRYELRKTHRPVIAEKLKKKKPIILVKRHIDSRGQLEGTQLDIYHEGLRTVLLEINRNVRGLELTARTPTIDTNVLFHSHTQLEDKLRELEEAEDPQDQDLVEGIQAALRFVREDLTGTIQDYNALISQQQITFEYLWALFRPNVYVYAYHDATDQHFVAHARKLTYGRTQTGTYAKVECDIIARDYVDFGLASYDFEIQQFAGARSIHELPVYPLEYYPGHEALYRDAVSRGQRYADLRLHCYQHHGIATVHVDSETNLKLTINERIMIDVESFFEFGHQRRFAPEVYRELDPEQLSEEELLICTPVVLGFCFTTKLWGAFAIDRIAEVDWSEEPFERLVMGKQKKHLIRSLVTQHTSQQNFDDVVAGKGRGLVGLLCGPPGCGKTLTAEAVAEIAKKPLYAVSAGELGTSPLSADSSLRRVLQLGERWDAVVLLDEADVFLQERDKTDVSRNALVSIFLRRVEYYPGILIFTTNLIKQIDPAFESRIHFCMMYSELDFASRKQVWRTFLAKAGIADAEIGEHNLVRLSQKQLNGRQIKNAVGTAKSIASAESSRLELKHVLTVLDVMQDWRIAKSERTLNLYPIALGIAGIVCSLVYLRRLGASLPSLS</sequence>
<dbReference type="InterPro" id="IPR003959">
    <property type="entry name" value="ATPase_AAA_core"/>
</dbReference>
<dbReference type="InterPro" id="IPR027417">
    <property type="entry name" value="P-loop_NTPase"/>
</dbReference>
<evidence type="ECO:0000313" key="3">
    <source>
        <dbReference type="EMBL" id="EKM58422.1"/>
    </source>
</evidence>
<evidence type="ECO:0000259" key="2">
    <source>
        <dbReference type="SMART" id="SM00382"/>
    </source>
</evidence>
<dbReference type="GO" id="GO:0005524">
    <property type="term" value="F:ATP binding"/>
    <property type="evidence" value="ECO:0007669"/>
    <property type="project" value="InterPro"/>
</dbReference>
<dbReference type="Pfam" id="PF00004">
    <property type="entry name" value="AAA"/>
    <property type="match status" value="1"/>
</dbReference>
<evidence type="ECO:0000313" key="4">
    <source>
        <dbReference type="Proteomes" id="UP000008370"/>
    </source>
</evidence>
<dbReference type="HOGENOM" id="CLU_004471_6_2_1"/>
<accession>K5X6E5</accession>
<name>K5X6E5_PHACS</name>
<dbReference type="STRING" id="650164.K5X6E5"/>
<dbReference type="RefSeq" id="XP_007393736.1">
    <property type="nucleotide sequence ID" value="XM_007393674.1"/>
</dbReference>
<feature type="region of interest" description="Disordered" evidence="1">
    <location>
        <begin position="33"/>
        <end position="65"/>
    </location>
</feature>
<keyword evidence="4" id="KW-1185">Reference proteome</keyword>
<dbReference type="AlphaFoldDB" id="K5X6E5"/>
<reference evidence="3 4" key="1">
    <citation type="journal article" date="2012" name="BMC Genomics">
        <title>Comparative genomics of the white-rot fungi, Phanerochaete carnosa and P. chrysosporium, to elucidate the genetic basis of the distinct wood types they colonize.</title>
        <authorList>
            <person name="Suzuki H."/>
            <person name="MacDonald J."/>
            <person name="Syed K."/>
            <person name="Salamov A."/>
            <person name="Hori C."/>
            <person name="Aerts A."/>
            <person name="Henrissat B."/>
            <person name="Wiebenga A."/>
            <person name="vanKuyk P.A."/>
            <person name="Barry K."/>
            <person name="Lindquist E."/>
            <person name="LaButti K."/>
            <person name="Lapidus A."/>
            <person name="Lucas S."/>
            <person name="Coutinho P."/>
            <person name="Gong Y."/>
            <person name="Samejima M."/>
            <person name="Mahadevan R."/>
            <person name="Abou-Zaid M."/>
            <person name="de Vries R.P."/>
            <person name="Igarashi K."/>
            <person name="Yadav J.S."/>
            <person name="Grigoriev I.V."/>
            <person name="Master E.R."/>
        </authorList>
    </citation>
    <scope>NUCLEOTIDE SEQUENCE [LARGE SCALE GENOMIC DNA]</scope>
    <source>
        <strain evidence="3 4">HHB-10118-sp</strain>
    </source>
</reference>
<dbReference type="InParanoid" id="K5X6E5"/>
<dbReference type="Pfam" id="PF22942">
    <property type="entry name" value="DUF7025"/>
    <property type="match status" value="1"/>
</dbReference>
<dbReference type="KEGG" id="pco:PHACADRAFT_252732"/>
<dbReference type="InterPro" id="IPR003593">
    <property type="entry name" value="AAA+_ATPase"/>
</dbReference>
<proteinExistence type="predicted"/>
<dbReference type="SUPFAM" id="SSF52540">
    <property type="entry name" value="P-loop containing nucleoside triphosphate hydrolases"/>
    <property type="match status" value="1"/>
</dbReference>
<dbReference type="CDD" id="cd19481">
    <property type="entry name" value="RecA-like_protease"/>
    <property type="match status" value="1"/>
</dbReference>
<dbReference type="SMART" id="SM00382">
    <property type="entry name" value="AAA"/>
    <property type="match status" value="1"/>
</dbReference>
<dbReference type="Proteomes" id="UP000008370">
    <property type="component" value="Unassembled WGS sequence"/>
</dbReference>